<gene>
    <name evidence="3" type="ORF">BIN_B_05399</name>
</gene>
<dbReference type="EMBL" id="LR589185">
    <property type="protein sequence ID" value="VTP04091.1"/>
    <property type="molecule type" value="Genomic_DNA"/>
</dbReference>
<accession>A0A653F4K5</accession>
<dbReference type="InterPro" id="IPR027383">
    <property type="entry name" value="Znf_put"/>
</dbReference>
<reference evidence="3" key="1">
    <citation type="submission" date="2019-05" db="EMBL/GenBank/DDBJ databases">
        <authorList>
            <person name="Naeem R."/>
            <person name="Antony C."/>
            <person name="Guan Q."/>
        </authorList>
    </citation>
    <scope>NUCLEOTIDE SEQUENCE</scope>
    <source>
        <strain evidence="3">2</strain>
    </source>
</reference>
<keyword evidence="1" id="KW-0472">Membrane</keyword>
<dbReference type="AlphaFoldDB" id="A0A653F4K5"/>
<keyword evidence="1" id="KW-1133">Transmembrane helix</keyword>
<name>A0A653F4K5_9MYCO</name>
<protein>
    <recommendedName>
        <fullName evidence="2">Putative zinc-finger domain-containing protein</fullName>
    </recommendedName>
</protein>
<evidence type="ECO:0000256" key="1">
    <source>
        <dbReference type="SAM" id="Phobius"/>
    </source>
</evidence>
<feature type="transmembrane region" description="Helical" evidence="1">
    <location>
        <begin position="210"/>
        <end position="227"/>
    </location>
</feature>
<feature type="transmembrane region" description="Helical" evidence="1">
    <location>
        <begin position="117"/>
        <end position="137"/>
    </location>
</feature>
<sequence length="269" mass="28649">MRDRTGQLVFLDLGPSSRGLSGNIPSVLRDYRGVYCEVAREALSARLDGEREPVPAARVDEHLDECAACRTWFDQAASQARDLRRLVQSRPVIAPLGPLTVKRVPPRRGLRITWQRWALLCVGIAQIALATVQGFGLSVGLTQHHAMSSGNHLLNESTSWSIALGAVMVGAALWPGAAAGLAGVLTVFVGVLTVYVVVDATSGSVTITRMLTHVPVVIGALLAILVWRSSAAPRPAPDGVVAEPDIVLPQNASRGRRRGHLWPTDGSAA</sequence>
<feature type="domain" description="Putative zinc-finger" evidence="2">
    <location>
        <begin position="36"/>
        <end position="70"/>
    </location>
</feature>
<evidence type="ECO:0000259" key="2">
    <source>
        <dbReference type="Pfam" id="PF13490"/>
    </source>
</evidence>
<proteinExistence type="predicted"/>
<organism evidence="3">
    <name type="scientific">Mycobacterium riyadhense</name>
    <dbReference type="NCBI Taxonomy" id="486698"/>
    <lineage>
        <taxon>Bacteria</taxon>
        <taxon>Bacillati</taxon>
        <taxon>Actinomycetota</taxon>
        <taxon>Actinomycetes</taxon>
        <taxon>Mycobacteriales</taxon>
        <taxon>Mycobacteriaceae</taxon>
        <taxon>Mycobacterium</taxon>
    </lineage>
</organism>
<keyword evidence="1" id="KW-0812">Transmembrane</keyword>
<evidence type="ECO:0000313" key="3">
    <source>
        <dbReference type="EMBL" id="VTP04091.1"/>
    </source>
</evidence>
<feature type="transmembrane region" description="Helical" evidence="1">
    <location>
        <begin position="181"/>
        <end position="198"/>
    </location>
</feature>
<dbReference type="Pfam" id="PF13490">
    <property type="entry name" value="zf-HC2"/>
    <property type="match status" value="1"/>
</dbReference>